<evidence type="ECO:0000313" key="2">
    <source>
        <dbReference type="Proteomes" id="UP000299102"/>
    </source>
</evidence>
<keyword evidence="2" id="KW-1185">Reference proteome</keyword>
<organism evidence="1 2">
    <name type="scientific">Eumeta variegata</name>
    <name type="common">Bagworm moth</name>
    <name type="synonym">Eumeta japonica</name>
    <dbReference type="NCBI Taxonomy" id="151549"/>
    <lineage>
        <taxon>Eukaryota</taxon>
        <taxon>Metazoa</taxon>
        <taxon>Ecdysozoa</taxon>
        <taxon>Arthropoda</taxon>
        <taxon>Hexapoda</taxon>
        <taxon>Insecta</taxon>
        <taxon>Pterygota</taxon>
        <taxon>Neoptera</taxon>
        <taxon>Endopterygota</taxon>
        <taxon>Lepidoptera</taxon>
        <taxon>Glossata</taxon>
        <taxon>Ditrysia</taxon>
        <taxon>Tineoidea</taxon>
        <taxon>Psychidae</taxon>
        <taxon>Oiketicinae</taxon>
        <taxon>Eumeta</taxon>
    </lineage>
</organism>
<comment type="caution">
    <text evidence="1">The sequence shown here is derived from an EMBL/GenBank/DDBJ whole genome shotgun (WGS) entry which is preliminary data.</text>
</comment>
<dbReference type="Proteomes" id="UP000299102">
    <property type="component" value="Unassembled WGS sequence"/>
</dbReference>
<evidence type="ECO:0000313" key="1">
    <source>
        <dbReference type="EMBL" id="GBP66810.1"/>
    </source>
</evidence>
<name>A0A4C1XUL6_EUMVA</name>
<reference evidence="1 2" key="1">
    <citation type="journal article" date="2019" name="Commun. Biol.">
        <title>The bagworm genome reveals a unique fibroin gene that provides high tensile strength.</title>
        <authorList>
            <person name="Kono N."/>
            <person name="Nakamura H."/>
            <person name="Ohtoshi R."/>
            <person name="Tomita M."/>
            <person name="Numata K."/>
            <person name="Arakawa K."/>
        </authorList>
    </citation>
    <scope>NUCLEOTIDE SEQUENCE [LARGE SCALE GENOMIC DNA]</scope>
</reference>
<gene>
    <name evidence="1" type="ORF">EVAR_59507_1</name>
</gene>
<protein>
    <submittedName>
        <fullName evidence="1">Uncharacterized protein</fullName>
    </submittedName>
</protein>
<dbReference type="EMBL" id="BGZK01000968">
    <property type="protein sequence ID" value="GBP66810.1"/>
    <property type="molecule type" value="Genomic_DNA"/>
</dbReference>
<sequence>MYNLKPHDPAQTTFYESGRARRGPGILMHSPFMDMEFNTEFYHPLDSDVLRGRWRFRPSRGSAQYNIPNVRLSRPLTGARSESEIQLQCIFHNSIPLPPHNKLAKV</sequence>
<dbReference type="AlphaFoldDB" id="A0A4C1XUL6"/>
<accession>A0A4C1XUL6</accession>
<proteinExistence type="predicted"/>